<dbReference type="AlphaFoldDB" id="K3ZPC0"/>
<proteinExistence type="predicted"/>
<keyword evidence="2" id="KW-1185">Reference proteome</keyword>
<accession>K3ZPC0</accession>
<dbReference type="InParanoid" id="K3ZPC0"/>
<sequence>MFSKIHYSAEEIPKFLPRGSYQAMKGKCHLHAQ</sequence>
<dbReference type="Gramene" id="KQK94256">
    <property type="protein sequence ID" value="KQK94256"/>
    <property type="gene ID" value="SETIT_028450mg"/>
</dbReference>
<name>K3ZPC0_SETIT</name>
<protein>
    <submittedName>
        <fullName evidence="1">Uncharacterized protein</fullName>
    </submittedName>
</protein>
<reference evidence="1" key="2">
    <citation type="submission" date="2018-08" db="UniProtKB">
        <authorList>
            <consortium name="EnsemblPlants"/>
        </authorList>
    </citation>
    <scope>IDENTIFICATION</scope>
    <source>
        <strain evidence="1">Yugu1</strain>
    </source>
</reference>
<reference evidence="2" key="1">
    <citation type="journal article" date="2012" name="Nat. Biotechnol.">
        <title>Reference genome sequence of the model plant Setaria.</title>
        <authorList>
            <person name="Bennetzen J.L."/>
            <person name="Schmutz J."/>
            <person name="Wang H."/>
            <person name="Percifield R."/>
            <person name="Hawkins J."/>
            <person name="Pontaroli A.C."/>
            <person name="Estep M."/>
            <person name="Feng L."/>
            <person name="Vaughn J.N."/>
            <person name="Grimwood J."/>
            <person name="Jenkins J."/>
            <person name="Barry K."/>
            <person name="Lindquist E."/>
            <person name="Hellsten U."/>
            <person name="Deshpande S."/>
            <person name="Wang X."/>
            <person name="Wu X."/>
            <person name="Mitros T."/>
            <person name="Triplett J."/>
            <person name="Yang X."/>
            <person name="Ye C.Y."/>
            <person name="Mauro-Herrera M."/>
            <person name="Wang L."/>
            <person name="Li P."/>
            <person name="Sharma M."/>
            <person name="Sharma R."/>
            <person name="Ronald P.C."/>
            <person name="Panaud O."/>
            <person name="Kellogg E.A."/>
            <person name="Brutnell T.P."/>
            <person name="Doust A.N."/>
            <person name="Tuskan G.A."/>
            <person name="Rokhsar D."/>
            <person name="Devos K.M."/>
        </authorList>
    </citation>
    <scope>NUCLEOTIDE SEQUENCE [LARGE SCALE GENOMIC DNA]</scope>
    <source>
        <strain evidence="2">cv. Yugu1</strain>
    </source>
</reference>
<organism evidence="1 2">
    <name type="scientific">Setaria italica</name>
    <name type="common">Foxtail millet</name>
    <name type="synonym">Panicum italicum</name>
    <dbReference type="NCBI Taxonomy" id="4555"/>
    <lineage>
        <taxon>Eukaryota</taxon>
        <taxon>Viridiplantae</taxon>
        <taxon>Streptophyta</taxon>
        <taxon>Embryophyta</taxon>
        <taxon>Tracheophyta</taxon>
        <taxon>Spermatophyta</taxon>
        <taxon>Magnoliopsida</taxon>
        <taxon>Liliopsida</taxon>
        <taxon>Poales</taxon>
        <taxon>Poaceae</taxon>
        <taxon>PACMAD clade</taxon>
        <taxon>Panicoideae</taxon>
        <taxon>Panicodae</taxon>
        <taxon>Paniceae</taxon>
        <taxon>Cenchrinae</taxon>
        <taxon>Setaria</taxon>
    </lineage>
</organism>
<dbReference type="EMBL" id="AGNK02004808">
    <property type="status" value="NOT_ANNOTATED_CDS"/>
    <property type="molecule type" value="Genomic_DNA"/>
</dbReference>
<evidence type="ECO:0000313" key="2">
    <source>
        <dbReference type="Proteomes" id="UP000004995"/>
    </source>
</evidence>
<dbReference type="Proteomes" id="UP000004995">
    <property type="component" value="Unassembled WGS sequence"/>
</dbReference>
<dbReference type="HOGENOM" id="CLU_3385668_0_0_1"/>
<evidence type="ECO:0000313" key="1">
    <source>
        <dbReference type="EnsemblPlants" id="KQK94256"/>
    </source>
</evidence>
<dbReference type="EnsemblPlants" id="KQK94256">
    <property type="protein sequence ID" value="KQK94256"/>
    <property type="gene ID" value="SETIT_028450mg"/>
</dbReference>